<dbReference type="Pfam" id="PF00067">
    <property type="entry name" value="p450"/>
    <property type="match status" value="1"/>
</dbReference>
<accession>A0AA39Y782</accession>
<evidence type="ECO:0000256" key="3">
    <source>
        <dbReference type="ARBA" id="ARBA00022723"/>
    </source>
</evidence>
<dbReference type="GO" id="GO:0020037">
    <property type="term" value="F:heme binding"/>
    <property type="evidence" value="ECO:0007669"/>
    <property type="project" value="InterPro"/>
</dbReference>
<comment type="cofactor">
    <cofactor evidence="1 5">
        <name>heme</name>
        <dbReference type="ChEBI" id="CHEBI:30413"/>
    </cofactor>
</comment>
<dbReference type="GO" id="GO:0004497">
    <property type="term" value="F:monooxygenase activity"/>
    <property type="evidence" value="ECO:0007669"/>
    <property type="project" value="UniProtKB-KW"/>
</dbReference>
<dbReference type="AlphaFoldDB" id="A0AA39Y782"/>
<evidence type="ECO:0000313" key="9">
    <source>
        <dbReference type="Proteomes" id="UP001175001"/>
    </source>
</evidence>
<keyword evidence="9" id="KW-1185">Reference proteome</keyword>
<keyword evidence="3 5" id="KW-0479">Metal-binding</keyword>
<dbReference type="PROSITE" id="PS00086">
    <property type="entry name" value="CYTOCHROME_P450"/>
    <property type="match status" value="1"/>
</dbReference>
<dbReference type="CDD" id="cd00302">
    <property type="entry name" value="cytochrome_P450"/>
    <property type="match status" value="1"/>
</dbReference>
<organism evidence="8 9">
    <name type="scientific">Lasiodiplodia hormozganensis</name>
    <dbReference type="NCBI Taxonomy" id="869390"/>
    <lineage>
        <taxon>Eukaryota</taxon>
        <taxon>Fungi</taxon>
        <taxon>Dikarya</taxon>
        <taxon>Ascomycota</taxon>
        <taxon>Pezizomycotina</taxon>
        <taxon>Dothideomycetes</taxon>
        <taxon>Dothideomycetes incertae sedis</taxon>
        <taxon>Botryosphaeriales</taxon>
        <taxon>Botryosphaeriaceae</taxon>
        <taxon>Lasiodiplodia</taxon>
    </lineage>
</organism>
<evidence type="ECO:0000313" key="8">
    <source>
        <dbReference type="EMBL" id="KAK0647238.1"/>
    </source>
</evidence>
<reference evidence="8" key="1">
    <citation type="submission" date="2023-06" db="EMBL/GenBank/DDBJ databases">
        <title>Multi-omics analyses reveal the molecular pathogenesis toolkit of Lasiodiplodia hormozganensis, a cross-kingdom pathogen.</title>
        <authorList>
            <person name="Felix C."/>
            <person name="Meneses R."/>
            <person name="Goncalves M.F.M."/>
            <person name="Tilleman L."/>
            <person name="Duarte A.S."/>
            <person name="Jorrin-Novo J.V."/>
            <person name="Van De Peer Y."/>
            <person name="Deforce D."/>
            <person name="Van Nieuwerburgh F."/>
            <person name="Esteves A.C."/>
            <person name="Alves A."/>
        </authorList>
    </citation>
    <scope>NUCLEOTIDE SEQUENCE</scope>
    <source>
        <strain evidence="8">CBS 339.90</strain>
    </source>
</reference>
<keyword evidence="4 5" id="KW-0408">Iron</keyword>
<keyword evidence="6" id="KW-0503">Monooxygenase</keyword>
<evidence type="ECO:0000256" key="2">
    <source>
        <dbReference type="ARBA" id="ARBA00010617"/>
    </source>
</evidence>
<keyword evidence="5 6" id="KW-0349">Heme</keyword>
<keyword evidence="7" id="KW-1133">Transmembrane helix</keyword>
<evidence type="ECO:0000256" key="6">
    <source>
        <dbReference type="RuleBase" id="RU000461"/>
    </source>
</evidence>
<keyword evidence="7" id="KW-0812">Transmembrane</keyword>
<feature type="transmembrane region" description="Helical" evidence="7">
    <location>
        <begin position="20"/>
        <end position="40"/>
    </location>
</feature>
<dbReference type="InterPro" id="IPR001128">
    <property type="entry name" value="Cyt_P450"/>
</dbReference>
<evidence type="ECO:0000256" key="7">
    <source>
        <dbReference type="SAM" id="Phobius"/>
    </source>
</evidence>
<dbReference type="InterPro" id="IPR036396">
    <property type="entry name" value="Cyt_P450_sf"/>
</dbReference>
<proteinExistence type="inferred from homology"/>
<dbReference type="PRINTS" id="PR00463">
    <property type="entry name" value="EP450I"/>
</dbReference>
<evidence type="ECO:0000256" key="4">
    <source>
        <dbReference type="ARBA" id="ARBA00023004"/>
    </source>
</evidence>
<dbReference type="InterPro" id="IPR017972">
    <property type="entry name" value="Cyt_P450_CS"/>
</dbReference>
<dbReference type="SUPFAM" id="SSF48264">
    <property type="entry name" value="Cytochrome P450"/>
    <property type="match status" value="1"/>
</dbReference>
<dbReference type="GO" id="GO:0005506">
    <property type="term" value="F:iron ion binding"/>
    <property type="evidence" value="ECO:0007669"/>
    <property type="project" value="InterPro"/>
</dbReference>
<dbReference type="PANTHER" id="PTHR24305:SF166">
    <property type="entry name" value="CYTOCHROME P450 12A4, MITOCHONDRIAL-RELATED"/>
    <property type="match status" value="1"/>
</dbReference>
<dbReference type="PANTHER" id="PTHR24305">
    <property type="entry name" value="CYTOCHROME P450"/>
    <property type="match status" value="1"/>
</dbReference>
<protein>
    <submittedName>
        <fullName evidence="8">Cholesterol 24-hydroxylase</fullName>
    </submittedName>
</protein>
<dbReference type="InterPro" id="IPR050121">
    <property type="entry name" value="Cytochrome_P450_monoxygenase"/>
</dbReference>
<evidence type="ECO:0000256" key="5">
    <source>
        <dbReference type="PIRSR" id="PIRSR602401-1"/>
    </source>
</evidence>
<keyword evidence="7" id="KW-0472">Membrane</keyword>
<evidence type="ECO:0000256" key="1">
    <source>
        <dbReference type="ARBA" id="ARBA00001971"/>
    </source>
</evidence>
<comment type="similarity">
    <text evidence="2 6">Belongs to the cytochrome P450 family.</text>
</comment>
<dbReference type="GO" id="GO:0016705">
    <property type="term" value="F:oxidoreductase activity, acting on paired donors, with incorporation or reduction of molecular oxygen"/>
    <property type="evidence" value="ECO:0007669"/>
    <property type="project" value="InterPro"/>
</dbReference>
<dbReference type="PRINTS" id="PR00385">
    <property type="entry name" value="P450"/>
</dbReference>
<dbReference type="EMBL" id="JAUJDW010000053">
    <property type="protein sequence ID" value="KAK0647238.1"/>
    <property type="molecule type" value="Genomic_DNA"/>
</dbReference>
<sequence length="502" mass="56651">MAATFSSPSLQQEQFHGSLFLKVSAGLVALGVFLAVRFLYRYRKALRQFPGPPVKSFWTGNLDQTMADDIHEKWRRWHIQHGSVFQTWNGPWDRTIYIGEPSLVSKIANQNWPKAPAQYEGFKPLSGNALFAQMDHTRWHRQRKALAPAFGPAVVNAQFPSLRKYLTQYVGFLDRSASSGQVVDFSLLNVLLTLDFVGEVAFGIDLHAIEQGEKCRVMQIFQTVLPELMKCGLFPLRAKIPVLKSTREMHAAIAELRSLANGAVQACRKNDTPDSKPAKRIFEILAKQRDGNGQYMFNMKELVDNYVTFLVAGGDPTAHTITFCIYEVLKNPEVLKKLRAELDNVIPADCITPSIEQVKLPYLNRVIKETLRMHGPGFGTFRYCTRDTEIDGVVLPANTTLALWNPQVHRDPNVWGSTANQFNPDRWGDDHAAPKPGSYFPFSYGPRNCLGQGLAMLQMSLALATLFRRYDLAFEPGFEMEFLPSFTLCAKNGLRICVSRRE</sequence>
<dbReference type="Gene3D" id="1.10.630.10">
    <property type="entry name" value="Cytochrome P450"/>
    <property type="match status" value="1"/>
</dbReference>
<feature type="binding site" description="axial binding residue" evidence="5">
    <location>
        <position position="449"/>
    </location>
    <ligand>
        <name>heme</name>
        <dbReference type="ChEBI" id="CHEBI:30413"/>
    </ligand>
    <ligandPart>
        <name>Fe</name>
        <dbReference type="ChEBI" id="CHEBI:18248"/>
    </ligandPart>
</feature>
<dbReference type="Proteomes" id="UP001175001">
    <property type="component" value="Unassembled WGS sequence"/>
</dbReference>
<comment type="caution">
    <text evidence="8">The sequence shown here is derived from an EMBL/GenBank/DDBJ whole genome shotgun (WGS) entry which is preliminary data.</text>
</comment>
<name>A0AA39Y782_9PEZI</name>
<gene>
    <name evidence="8" type="primary">CYP46A1</name>
    <name evidence="8" type="ORF">DIS24_g7949</name>
</gene>
<keyword evidence="6" id="KW-0560">Oxidoreductase</keyword>
<dbReference type="InterPro" id="IPR002401">
    <property type="entry name" value="Cyt_P450_E_grp-I"/>
</dbReference>